<dbReference type="GeneID" id="37071938"/>
<gene>
    <name evidence="1" type="ORF">BP01DRAFT_162283</name>
</gene>
<dbReference type="EMBL" id="KZ821261">
    <property type="protein sequence ID" value="PYH41649.1"/>
    <property type="molecule type" value="Genomic_DNA"/>
</dbReference>
<proteinExistence type="predicted"/>
<protein>
    <submittedName>
        <fullName evidence="1">Uncharacterized protein</fullName>
    </submittedName>
</protein>
<accession>A0A318Z3S5</accession>
<dbReference type="AlphaFoldDB" id="A0A318Z3S5"/>
<sequence>MRDINNQNLLQWWLRTVCFYLSINDQGLSTRHSEKHLAKCHCDSFFRKGS</sequence>
<reference evidence="1 2" key="1">
    <citation type="submission" date="2016-12" db="EMBL/GenBank/DDBJ databases">
        <title>The genomes of Aspergillus section Nigri reveals drivers in fungal speciation.</title>
        <authorList>
            <consortium name="DOE Joint Genome Institute"/>
            <person name="Vesth T.C."/>
            <person name="Nybo J."/>
            <person name="Theobald S."/>
            <person name="Brandl J."/>
            <person name="Frisvad J.C."/>
            <person name="Nielsen K.F."/>
            <person name="Lyhne E.K."/>
            <person name="Kogle M.E."/>
            <person name="Kuo A."/>
            <person name="Riley R."/>
            <person name="Clum A."/>
            <person name="Nolan M."/>
            <person name="Lipzen A."/>
            <person name="Salamov A."/>
            <person name="Henrissat B."/>
            <person name="Wiebenga A."/>
            <person name="De Vries R.P."/>
            <person name="Grigoriev I.V."/>
            <person name="Mortensen U.H."/>
            <person name="Andersen M.R."/>
            <person name="Baker S.E."/>
        </authorList>
    </citation>
    <scope>NUCLEOTIDE SEQUENCE [LARGE SCALE GENOMIC DNA]</scope>
    <source>
        <strain evidence="1 2">JOP 1030-1</strain>
    </source>
</reference>
<organism evidence="1 2">
    <name type="scientific">Aspergillus saccharolyticus JOP 1030-1</name>
    <dbReference type="NCBI Taxonomy" id="1450539"/>
    <lineage>
        <taxon>Eukaryota</taxon>
        <taxon>Fungi</taxon>
        <taxon>Dikarya</taxon>
        <taxon>Ascomycota</taxon>
        <taxon>Pezizomycotina</taxon>
        <taxon>Eurotiomycetes</taxon>
        <taxon>Eurotiomycetidae</taxon>
        <taxon>Eurotiales</taxon>
        <taxon>Aspergillaceae</taxon>
        <taxon>Aspergillus</taxon>
        <taxon>Aspergillus subgen. Circumdati</taxon>
    </lineage>
</organism>
<dbReference type="RefSeq" id="XP_025427631.1">
    <property type="nucleotide sequence ID" value="XM_025570710.1"/>
</dbReference>
<dbReference type="Proteomes" id="UP000248349">
    <property type="component" value="Unassembled WGS sequence"/>
</dbReference>
<evidence type="ECO:0000313" key="2">
    <source>
        <dbReference type="Proteomes" id="UP000248349"/>
    </source>
</evidence>
<keyword evidence="2" id="KW-1185">Reference proteome</keyword>
<name>A0A318Z3S5_9EURO</name>
<evidence type="ECO:0000313" key="1">
    <source>
        <dbReference type="EMBL" id="PYH41649.1"/>
    </source>
</evidence>